<dbReference type="Proteomes" id="UP001190465">
    <property type="component" value="Chromosome"/>
</dbReference>
<dbReference type="RefSeq" id="WP_308482052.1">
    <property type="nucleotide sequence ID" value="NZ_OY726397.1"/>
</dbReference>
<evidence type="ECO:0000313" key="2">
    <source>
        <dbReference type="Proteomes" id="UP001190465"/>
    </source>
</evidence>
<proteinExistence type="predicted"/>
<protein>
    <submittedName>
        <fullName evidence="1">Uncharacterized protein</fullName>
    </submittedName>
</protein>
<organism evidence="1 2">
    <name type="scientific">[Mycobacterium] burgundiense</name>
    <dbReference type="NCBI Taxonomy" id="3064286"/>
    <lineage>
        <taxon>Bacteria</taxon>
        <taxon>Bacillati</taxon>
        <taxon>Actinomycetota</taxon>
        <taxon>Actinomycetes</taxon>
        <taxon>Mycobacteriales</taxon>
        <taxon>Mycobacteriaceae</taxon>
        <taxon>Mycolicibacterium</taxon>
    </lineage>
</organism>
<gene>
    <name evidence="1" type="ORF">MU0053_001856</name>
</gene>
<accession>A0ABM9LLT6</accession>
<reference evidence="1 2" key="1">
    <citation type="submission" date="2023-08" db="EMBL/GenBank/DDBJ databases">
        <authorList>
            <person name="Folkvardsen B D."/>
            <person name="Norman A."/>
        </authorList>
    </citation>
    <scope>NUCLEOTIDE SEQUENCE [LARGE SCALE GENOMIC DNA]</scope>
    <source>
        <strain evidence="1 2">Mu0053</strain>
    </source>
</reference>
<sequence>MQLIAVQVALKAAIANVEEAVRRVEGKVEFVLQLADASRAGDVLGNHLSIRRATDFLDKHGALPDADWEALAGLGPALNVTVEQLRNHVSRLLESFDSELPVQDRAEKLRHAVQDNRLGETLSLLVFAEEALYQWQRLRLARVEAKQPEHLQQVIDDTRELLAHQLAQDGELYRSAKDYLDNFAKPEAIEGFRIFAVRDLAKQRSTLRDELDRFATARRHQIEEWENVDTPGVLDAAAAALEGVSKSARKAVGVAGQGLIRVGEYLADKSRPEKTEVHGSKSDDS</sequence>
<evidence type="ECO:0000313" key="1">
    <source>
        <dbReference type="EMBL" id="CAJ1501159.1"/>
    </source>
</evidence>
<name>A0ABM9LLT6_9MYCO</name>
<keyword evidence="2" id="KW-1185">Reference proteome</keyword>
<dbReference type="EMBL" id="OY726397">
    <property type="protein sequence ID" value="CAJ1501159.1"/>
    <property type="molecule type" value="Genomic_DNA"/>
</dbReference>